<keyword evidence="2" id="KW-1185">Reference proteome</keyword>
<evidence type="ECO:0000313" key="1">
    <source>
        <dbReference type="EMBL" id="UUX51259.1"/>
    </source>
</evidence>
<name>A0A9J7AU57_9PROT</name>
<organism evidence="1 2">
    <name type="scientific">Nisaea acidiphila</name>
    <dbReference type="NCBI Taxonomy" id="1862145"/>
    <lineage>
        <taxon>Bacteria</taxon>
        <taxon>Pseudomonadati</taxon>
        <taxon>Pseudomonadota</taxon>
        <taxon>Alphaproteobacteria</taxon>
        <taxon>Rhodospirillales</taxon>
        <taxon>Thalassobaculaceae</taxon>
        <taxon>Nisaea</taxon>
    </lineage>
</organism>
<dbReference type="RefSeq" id="WP_193186720.1">
    <property type="nucleotide sequence ID" value="NZ_CP102480.1"/>
</dbReference>
<dbReference type="EMBL" id="CP102480">
    <property type="protein sequence ID" value="UUX51259.1"/>
    <property type="molecule type" value="Genomic_DNA"/>
</dbReference>
<sequence>MSLTYVETVEVPRNPLDLMEEIVGANDWAHERASSDELAVEIQGRWADYRLFFLWQEDMGALHFSCIFESRVPVEKRREVHSLLAMINEKLWLGHFDLSTEDGTPMFRQTSLLRGAHSASVEQLEDLVDVALTECERFFPAFQFVIWGGKSAEEAMQASLLDVVGEA</sequence>
<protein>
    <submittedName>
        <fullName evidence="1">YbjN domain-containing protein</fullName>
    </submittedName>
</protein>
<gene>
    <name evidence="1" type="ORF">NUH88_06090</name>
</gene>
<accession>A0A9J7AU57</accession>
<evidence type="ECO:0000313" key="2">
    <source>
        <dbReference type="Proteomes" id="UP001060336"/>
    </source>
</evidence>
<dbReference type="KEGG" id="naci:NUH88_06090"/>
<reference evidence="1" key="1">
    <citation type="submission" date="2022-08" db="EMBL/GenBank/DDBJ databases">
        <title>Nisaea acidiphila sp. nov., isolated from a marine algal debris and emended description of the genus Nisaea Urios et al. 2008.</title>
        <authorList>
            <person name="Kwon K."/>
        </authorList>
    </citation>
    <scope>NUCLEOTIDE SEQUENCE</scope>
    <source>
        <strain evidence="1">MEBiC11861</strain>
    </source>
</reference>
<dbReference type="CDD" id="cd17033">
    <property type="entry name" value="DR1245-like"/>
    <property type="match status" value="1"/>
</dbReference>
<dbReference type="Proteomes" id="UP001060336">
    <property type="component" value="Chromosome"/>
</dbReference>
<dbReference type="InterPro" id="IPR019660">
    <property type="entry name" value="Put_sensory_transdc_reg_YbjN"/>
</dbReference>
<dbReference type="Pfam" id="PF10722">
    <property type="entry name" value="YbjN"/>
    <property type="match status" value="1"/>
</dbReference>
<dbReference type="AlphaFoldDB" id="A0A9J7AU57"/>
<proteinExistence type="predicted"/>